<dbReference type="GO" id="GO:0016614">
    <property type="term" value="F:oxidoreductase activity, acting on CH-OH group of donors"/>
    <property type="evidence" value="ECO:0007669"/>
    <property type="project" value="InterPro"/>
</dbReference>
<evidence type="ECO:0000256" key="2">
    <source>
        <dbReference type="PIRSR" id="PIRSR000137-2"/>
    </source>
</evidence>
<dbReference type="Gene3D" id="3.50.50.60">
    <property type="entry name" value="FAD/NAD(P)-binding domain"/>
    <property type="match status" value="1"/>
</dbReference>
<comment type="similarity">
    <text evidence="1">Belongs to the GMC oxidoreductase family.</text>
</comment>
<dbReference type="Proteomes" id="UP000223968">
    <property type="component" value="Unassembled WGS sequence"/>
</dbReference>
<proteinExistence type="inferred from homology"/>
<dbReference type="InterPro" id="IPR007867">
    <property type="entry name" value="GMC_OxRtase_C"/>
</dbReference>
<dbReference type="AlphaFoldDB" id="A0A2B7Y297"/>
<evidence type="ECO:0000256" key="1">
    <source>
        <dbReference type="ARBA" id="ARBA00010790"/>
    </source>
</evidence>
<comment type="cofactor">
    <cofactor evidence="2">
        <name>FAD</name>
        <dbReference type="ChEBI" id="CHEBI:57692"/>
    </cofactor>
</comment>
<dbReference type="GO" id="GO:0050660">
    <property type="term" value="F:flavin adenine dinucleotide binding"/>
    <property type="evidence" value="ECO:0007669"/>
    <property type="project" value="InterPro"/>
</dbReference>
<dbReference type="STRING" id="1447875.A0A2B7Y297"/>
<keyword evidence="5" id="KW-1185">Reference proteome</keyword>
<dbReference type="PANTHER" id="PTHR11552">
    <property type="entry name" value="GLUCOSE-METHANOL-CHOLINE GMC OXIDOREDUCTASE"/>
    <property type="match status" value="1"/>
</dbReference>
<accession>A0A2B7Y297</accession>
<comment type="caution">
    <text evidence="4">The sequence shown here is derived from an EMBL/GenBank/DDBJ whole genome shotgun (WGS) entry which is preliminary data.</text>
</comment>
<sequence length="513" mass="57646">MTIIDELPEKPEYDYVIVAQVILGNESILNLKGLVDLWGSEEYDYGYRSIPQEFGNSNIIHSRAKMLGGCSSHNGGISFMPFDLDMNRWQKLGAEGWTHAEMVRLFRKLRNNIVPVDERHRSNIVKDWIKTCTKLFDVPYIENFNEEIQRRGNLTHGAGFLSISYTPENNHRSSASVAYIHPILRGEEQRPNLKILQNSWVSKILFKCQTAVGVKATNRSGKSYNVSAKTEVILCAGAVDTPRLMLLSGLGSAKNLKPLGIHLVKDLPGVGENLQDHVETMYMWEINEEVPEEQVSMGSEASVVLRREAFNARGDDGNVMDTMFHMFTVPFDSYSKPMGYETPKHAFCVIPYNPRPASVGRLYLKSSDPKEKPALDQRYFSNLEGYDKATNLFMLKMARKMAQAEPFKSYLKREIAPGPHITTDEQLCEYGRKVSNTVYHPCGTAKMGDVTTDSMAVVGSNLKVREINRLRVADASVFPCMTSINPMVTVLCIAERAAEMIIADAQKSLRAVI</sequence>
<dbReference type="InterPro" id="IPR012132">
    <property type="entry name" value="GMC_OxRdtase"/>
</dbReference>
<dbReference type="Gene3D" id="3.30.410.40">
    <property type="match status" value="1"/>
</dbReference>
<dbReference type="PANTHER" id="PTHR11552:SF152">
    <property type="entry name" value="OXIDASE (CODA), PUTATIVE (AFU_ORTHOLOGUE AFUA_8G04090)-RELATED"/>
    <property type="match status" value="1"/>
</dbReference>
<reference evidence="4 5" key="1">
    <citation type="submission" date="2017-10" db="EMBL/GenBank/DDBJ databases">
        <title>Comparative genomics in systemic dimorphic fungi from Ajellomycetaceae.</title>
        <authorList>
            <person name="Munoz J.F."/>
            <person name="Mcewen J.G."/>
            <person name="Clay O.K."/>
            <person name="Cuomo C.A."/>
        </authorList>
    </citation>
    <scope>NUCLEOTIDE SEQUENCE [LARGE SCALE GENOMIC DNA]</scope>
    <source>
        <strain evidence="4 5">UAMH5409</strain>
    </source>
</reference>
<dbReference type="SUPFAM" id="SSF51905">
    <property type="entry name" value="FAD/NAD(P)-binding domain"/>
    <property type="match status" value="1"/>
</dbReference>
<dbReference type="OrthoDB" id="269227at2759"/>
<feature type="binding site" evidence="2">
    <location>
        <position position="201"/>
    </location>
    <ligand>
        <name>FAD</name>
        <dbReference type="ChEBI" id="CHEBI:57692"/>
    </ligand>
</feature>
<dbReference type="EMBL" id="PDNB01000027">
    <property type="protein sequence ID" value="PGH15171.1"/>
    <property type="molecule type" value="Genomic_DNA"/>
</dbReference>
<gene>
    <name evidence="4" type="ORF">AJ79_02536</name>
</gene>
<protein>
    <recommendedName>
        <fullName evidence="3">Glucose-methanol-choline oxidoreductase N-terminal domain-containing protein</fullName>
    </recommendedName>
</protein>
<name>A0A2B7Y297_9EURO</name>
<dbReference type="SUPFAM" id="SSF54373">
    <property type="entry name" value="FAD-linked reductases, C-terminal domain"/>
    <property type="match status" value="1"/>
</dbReference>
<organism evidence="4 5">
    <name type="scientific">Helicocarpus griseus UAMH5409</name>
    <dbReference type="NCBI Taxonomy" id="1447875"/>
    <lineage>
        <taxon>Eukaryota</taxon>
        <taxon>Fungi</taxon>
        <taxon>Dikarya</taxon>
        <taxon>Ascomycota</taxon>
        <taxon>Pezizomycotina</taxon>
        <taxon>Eurotiomycetes</taxon>
        <taxon>Eurotiomycetidae</taxon>
        <taxon>Onygenales</taxon>
        <taxon>Ajellomycetaceae</taxon>
        <taxon>Helicocarpus</taxon>
    </lineage>
</organism>
<dbReference type="PIRSF" id="PIRSF000137">
    <property type="entry name" value="Alcohol_oxidase"/>
    <property type="match status" value="1"/>
</dbReference>
<dbReference type="Pfam" id="PF05199">
    <property type="entry name" value="GMC_oxred_C"/>
    <property type="match status" value="1"/>
</dbReference>
<dbReference type="PROSITE" id="PS00624">
    <property type="entry name" value="GMC_OXRED_2"/>
    <property type="match status" value="1"/>
</dbReference>
<keyword evidence="2" id="KW-0285">Flavoprotein</keyword>
<keyword evidence="2" id="KW-0274">FAD</keyword>
<evidence type="ECO:0000313" key="4">
    <source>
        <dbReference type="EMBL" id="PGH15171.1"/>
    </source>
</evidence>
<dbReference type="Pfam" id="PF00732">
    <property type="entry name" value="GMC_oxred_N"/>
    <property type="match status" value="1"/>
</dbReference>
<evidence type="ECO:0000259" key="3">
    <source>
        <dbReference type="PROSITE" id="PS00624"/>
    </source>
</evidence>
<dbReference type="InterPro" id="IPR036188">
    <property type="entry name" value="FAD/NAD-bd_sf"/>
</dbReference>
<dbReference type="InterPro" id="IPR000172">
    <property type="entry name" value="GMC_OxRdtase_N"/>
</dbReference>
<feature type="domain" description="Glucose-methanol-choline oxidoreductase N-terminal" evidence="3">
    <location>
        <begin position="237"/>
        <end position="251"/>
    </location>
</feature>
<evidence type="ECO:0000313" key="5">
    <source>
        <dbReference type="Proteomes" id="UP000223968"/>
    </source>
</evidence>